<keyword evidence="17" id="KW-1185">Reference proteome</keyword>
<dbReference type="Proteomes" id="UP001285441">
    <property type="component" value="Unassembled WGS sequence"/>
</dbReference>
<keyword evidence="9" id="KW-0157">Chromophore</keyword>
<dbReference type="FunFam" id="3.30.450.20:FF:000064">
    <property type="entry name" value="Vivid PAS protein VVD"/>
    <property type="match status" value="1"/>
</dbReference>
<dbReference type="GO" id="GO:0009881">
    <property type="term" value="F:photoreceptor activity"/>
    <property type="evidence" value="ECO:0007669"/>
    <property type="project" value="UniProtKB-KW"/>
</dbReference>
<gene>
    <name evidence="16" type="ORF">B0H63DRAFT_524121</name>
</gene>
<evidence type="ECO:0000259" key="15">
    <source>
        <dbReference type="PROSITE" id="PS50112"/>
    </source>
</evidence>
<evidence type="ECO:0000256" key="6">
    <source>
        <dbReference type="ARBA" id="ARBA00022737"/>
    </source>
</evidence>
<evidence type="ECO:0000256" key="1">
    <source>
        <dbReference type="ARBA" id="ARBA00022543"/>
    </source>
</evidence>
<keyword evidence="2" id="KW-0716">Sensory transduction</keyword>
<evidence type="ECO:0000256" key="12">
    <source>
        <dbReference type="ARBA" id="ARBA00023159"/>
    </source>
</evidence>
<evidence type="ECO:0000256" key="7">
    <source>
        <dbReference type="ARBA" id="ARBA00022771"/>
    </source>
</evidence>
<reference evidence="16" key="2">
    <citation type="submission" date="2023-06" db="EMBL/GenBank/DDBJ databases">
        <authorList>
            <consortium name="Lawrence Berkeley National Laboratory"/>
            <person name="Haridas S."/>
            <person name="Hensen N."/>
            <person name="Bonometti L."/>
            <person name="Westerberg I."/>
            <person name="Brannstrom I.O."/>
            <person name="Guillou S."/>
            <person name="Cros-Aarteil S."/>
            <person name="Calhoun S."/>
            <person name="Kuo A."/>
            <person name="Mondo S."/>
            <person name="Pangilinan J."/>
            <person name="Riley R."/>
            <person name="LaButti K."/>
            <person name="Andreopoulos B."/>
            <person name="Lipzen A."/>
            <person name="Chen C."/>
            <person name="Yanf M."/>
            <person name="Daum C."/>
            <person name="Ng V."/>
            <person name="Clum A."/>
            <person name="Steindorff A."/>
            <person name="Ohm R."/>
            <person name="Martin F."/>
            <person name="Silar P."/>
            <person name="Natvig D."/>
            <person name="Lalanne C."/>
            <person name="Gautier V."/>
            <person name="Ament-velasquez S.L."/>
            <person name="Kruys A."/>
            <person name="Hutchinson M.I."/>
            <person name="Powell A.J."/>
            <person name="Barry K."/>
            <person name="Miller A.N."/>
            <person name="Grigoriev I.V."/>
            <person name="Debuchy R."/>
            <person name="Gladieux P."/>
            <person name="Thoren M.H."/>
            <person name="Johannesson H."/>
        </authorList>
    </citation>
    <scope>NUCLEOTIDE SEQUENCE</scope>
    <source>
        <strain evidence="16">CBS 232.78</strain>
    </source>
</reference>
<keyword evidence="4" id="KW-0288">FMN</keyword>
<comment type="caution">
    <text evidence="16">The sequence shown here is derived from an EMBL/GenBank/DDBJ whole genome shotgun (WGS) entry which is preliminary data.</text>
</comment>
<dbReference type="GO" id="GO:0008270">
    <property type="term" value="F:zinc ion binding"/>
    <property type="evidence" value="ECO:0007669"/>
    <property type="project" value="UniProtKB-KW"/>
</dbReference>
<name>A0AAE0NH68_9PEZI</name>
<sequence length="177" mass="19897">MNDWERIPYQNVGTQPAAEVYDPQGLIYPGLYAPSDYDMLKILADIHARPNPQVELGPIDASCALIMCDLRQPDQPIVYASPSFLYLTGYTLAEVLGKNCRFLQAPGGKVKPKSTRKYVDKDTVKRMRKAVEKNTELQIEVVNFKKNGEQFNNFLTMIPVCVSSDTFDHCVGFQCAV</sequence>
<feature type="domain" description="PAS" evidence="15">
    <location>
        <begin position="77"/>
        <end position="138"/>
    </location>
</feature>
<evidence type="ECO:0000256" key="9">
    <source>
        <dbReference type="ARBA" id="ARBA00022991"/>
    </source>
</evidence>
<keyword evidence="8" id="KW-0862">Zinc</keyword>
<keyword evidence="12" id="KW-0010">Activator</keyword>
<keyword evidence="7" id="KW-0863">Zinc-finger</keyword>
<protein>
    <submittedName>
        <fullName evidence="16">Vivid protein</fullName>
    </submittedName>
</protein>
<dbReference type="PANTHER" id="PTHR47429:SF7">
    <property type="entry name" value="GATA-FACTOR"/>
    <property type="match status" value="1"/>
</dbReference>
<keyword evidence="10" id="KW-0805">Transcription regulation</keyword>
<dbReference type="SUPFAM" id="SSF55785">
    <property type="entry name" value="PYP-like sensor domain (PAS domain)"/>
    <property type="match status" value="1"/>
</dbReference>
<evidence type="ECO:0000256" key="5">
    <source>
        <dbReference type="ARBA" id="ARBA00022723"/>
    </source>
</evidence>
<evidence type="ECO:0000313" key="17">
    <source>
        <dbReference type="Proteomes" id="UP001285441"/>
    </source>
</evidence>
<keyword evidence="11" id="KW-0238">DNA-binding</keyword>
<evidence type="ECO:0000256" key="2">
    <source>
        <dbReference type="ARBA" id="ARBA00022606"/>
    </source>
</evidence>
<dbReference type="InterPro" id="IPR035965">
    <property type="entry name" value="PAS-like_dom_sf"/>
</dbReference>
<dbReference type="GO" id="GO:0003677">
    <property type="term" value="F:DNA binding"/>
    <property type="evidence" value="ECO:0007669"/>
    <property type="project" value="UniProtKB-KW"/>
</dbReference>
<keyword evidence="3" id="KW-0285">Flavoprotein</keyword>
<reference evidence="16" key="1">
    <citation type="journal article" date="2023" name="Mol. Phylogenet. Evol.">
        <title>Genome-scale phylogeny and comparative genomics of the fungal order Sordariales.</title>
        <authorList>
            <person name="Hensen N."/>
            <person name="Bonometti L."/>
            <person name="Westerberg I."/>
            <person name="Brannstrom I.O."/>
            <person name="Guillou S."/>
            <person name="Cros-Aarteil S."/>
            <person name="Calhoun S."/>
            <person name="Haridas S."/>
            <person name="Kuo A."/>
            <person name="Mondo S."/>
            <person name="Pangilinan J."/>
            <person name="Riley R."/>
            <person name="LaButti K."/>
            <person name="Andreopoulos B."/>
            <person name="Lipzen A."/>
            <person name="Chen C."/>
            <person name="Yan M."/>
            <person name="Daum C."/>
            <person name="Ng V."/>
            <person name="Clum A."/>
            <person name="Steindorff A."/>
            <person name="Ohm R.A."/>
            <person name="Martin F."/>
            <person name="Silar P."/>
            <person name="Natvig D.O."/>
            <person name="Lalanne C."/>
            <person name="Gautier V."/>
            <person name="Ament-Velasquez S.L."/>
            <person name="Kruys A."/>
            <person name="Hutchinson M.I."/>
            <person name="Powell A.J."/>
            <person name="Barry K."/>
            <person name="Miller A.N."/>
            <person name="Grigoriev I.V."/>
            <person name="Debuchy R."/>
            <person name="Gladieux P."/>
            <person name="Hiltunen Thoren M."/>
            <person name="Johannesson H."/>
        </authorList>
    </citation>
    <scope>NUCLEOTIDE SEQUENCE</scope>
    <source>
        <strain evidence="16">CBS 232.78</strain>
    </source>
</reference>
<dbReference type="InterPro" id="IPR000014">
    <property type="entry name" value="PAS"/>
</dbReference>
<dbReference type="PROSITE" id="PS50112">
    <property type="entry name" value="PAS"/>
    <property type="match status" value="1"/>
</dbReference>
<evidence type="ECO:0000256" key="13">
    <source>
        <dbReference type="ARBA" id="ARBA00023163"/>
    </source>
</evidence>
<keyword evidence="13" id="KW-0804">Transcription</keyword>
<dbReference type="GO" id="GO:0005634">
    <property type="term" value="C:nucleus"/>
    <property type="evidence" value="ECO:0007669"/>
    <property type="project" value="TreeGrafter"/>
</dbReference>
<evidence type="ECO:0000256" key="14">
    <source>
        <dbReference type="ARBA" id="ARBA00023170"/>
    </source>
</evidence>
<evidence type="ECO:0000256" key="11">
    <source>
        <dbReference type="ARBA" id="ARBA00023125"/>
    </source>
</evidence>
<dbReference type="EMBL" id="JAULSW010000005">
    <property type="protein sequence ID" value="KAK3381394.1"/>
    <property type="molecule type" value="Genomic_DNA"/>
</dbReference>
<dbReference type="PANTHER" id="PTHR47429">
    <property type="entry name" value="PROTEIN TWIN LOV 1"/>
    <property type="match status" value="1"/>
</dbReference>
<dbReference type="CDD" id="cd00130">
    <property type="entry name" value="PAS"/>
    <property type="match status" value="1"/>
</dbReference>
<evidence type="ECO:0000256" key="10">
    <source>
        <dbReference type="ARBA" id="ARBA00023015"/>
    </source>
</evidence>
<evidence type="ECO:0000256" key="4">
    <source>
        <dbReference type="ARBA" id="ARBA00022643"/>
    </source>
</evidence>
<organism evidence="16 17">
    <name type="scientific">Podospora didyma</name>
    <dbReference type="NCBI Taxonomy" id="330526"/>
    <lineage>
        <taxon>Eukaryota</taxon>
        <taxon>Fungi</taxon>
        <taxon>Dikarya</taxon>
        <taxon>Ascomycota</taxon>
        <taxon>Pezizomycotina</taxon>
        <taxon>Sordariomycetes</taxon>
        <taxon>Sordariomycetidae</taxon>
        <taxon>Sordariales</taxon>
        <taxon>Podosporaceae</taxon>
        <taxon>Podospora</taxon>
    </lineage>
</organism>
<dbReference type="Pfam" id="PF13426">
    <property type="entry name" value="PAS_9"/>
    <property type="match status" value="1"/>
</dbReference>
<keyword evidence="6" id="KW-0677">Repeat</keyword>
<evidence type="ECO:0000256" key="3">
    <source>
        <dbReference type="ARBA" id="ARBA00022630"/>
    </source>
</evidence>
<keyword evidence="1" id="KW-0600">Photoreceptor protein</keyword>
<keyword evidence="14" id="KW-0675">Receptor</keyword>
<dbReference type="Gene3D" id="3.30.450.20">
    <property type="entry name" value="PAS domain"/>
    <property type="match status" value="1"/>
</dbReference>
<proteinExistence type="predicted"/>
<evidence type="ECO:0000256" key="8">
    <source>
        <dbReference type="ARBA" id="ARBA00022833"/>
    </source>
</evidence>
<dbReference type="AlphaFoldDB" id="A0AAE0NH68"/>
<accession>A0AAE0NH68</accession>
<evidence type="ECO:0000313" key="16">
    <source>
        <dbReference type="EMBL" id="KAK3381394.1"/>
    </source>
</evidence>
<keyword evidence="5" id="KW-0479">Metal-binding</keyword>